<sequence>MAARDDASSDKTHVEDEPSPSHTRLASTSAGDVVPALASSSKLSLPDEQPPPYSIFSGRAKWAVVGLVMIAGIFSPLSANSYFPAIPSVAEDLGVSVQNINLSVTLFMVVQGISPTLWGATCDVIGRRPVYLMCFTIYIATCLGLAFTQTYWLLMLLRCLQAAGSASVVALGAGTIGDLAPPKERGGYMGIYSLGAMLGPCIGGLLADRWDWHAIFFFLAAFSAVVFCVMLLVLPEQASQVPAATLPPRPRRSINPFASLVMLKELDVFLLLIFNAIVYSLFYASTTSFSPSVKAKYGLSEGALGLCYLANGGGMICASACNGPRLNRDYRVVARRHEEQAAERGEKIEESQDPNDLGDFPIEHARLRSLPYSFVLMLVVSIVYGWTVEKGVHLSVPLICQFGSGFASMTQFTSISTLLIDLFPKSSASATASNNLVRCLMGAGATAVIDPIIARMGNGWAFTMLSLITLASGPLLLIEWRKGMSIRHKRAARLARAEAAREAKEATRLQAKEEKV</sequence>
<evidence type="ECO:0000313" key="10">
    <source>
        <dbReference type="Proteomes" id="UP001342314"/>
    </source>
</evidence>
<organism evidence="9 10">
    <name type="scientific">Rhodotorula paludigena</name>
    <dbReference type="NCBI Taxonomy" id="86838"/>
    <lineage>
        <taxon>Eukaryota</taxon>
        <taxon>Fungi</taxon>
        <taxon>Dikarya</taxon>
        <taxon>Basidiomycota</taxon>
        <taxon>Pucciniomycotina</taxon>
        <taxon>Microbotryomycetes</taxon>
        <taxon>Sporidiobolales</taxon>
        <taxon>Sporidiobolaceae</taxon>
        <taxon>Rhodotorula</taxon>
    </lineage>
</organism>
<dbReference type="GO" id="GO:0005886">
    <property type="term" value="C:plasma membrane"/>
    <property type="evidence" value="ECO:0007669"/>
    <property type="project" value="TreeGrafter"/>
</dbReference>
<feature type="transmembrane region" description="Helical" evidence="7">
    <location>
        <begin position="62"/>
        <end position="79"/>
    </location>
</feature>
<dbReference type="Pfam" id="PF07690">
    <property type="entry name" value="MFS_1"/>
    <property type="match status" value="1"/>
</dbReference>
<feature type="transmembrane region" description="Helical" evidence="7">
    <location>
        <begin position="187"/>
        <end position="206"/>
    </location>
</feature>
<dbReference type="FunFam" id="1.20.1250.20:FF:000172">
    <property type="entry name" value="MFS multidrug resistance transporter"/>
    <property type="match status" value="1"/>
</dbReference>
<dbReference type="SUPFAM" id="SSF103473">
    <property type="entry name" value="MFS general substrate transporter"/>
    <property type="match status" value="1"/>
</dbReference>
<gene>
    <name evidence="9" type="ORF">Rhopal_000550-T1</name>
</gene>
<evidence type="ECO:0000256" key="2">
    <source>
        <dbReference type="ARBA" id="ARBA00022448"/>
    </source>
</evidence>
<dbReference type="Proteomes" id="UP001342314">
    <property type="component" value="Unassembled WGS sequence"/>
</dbReference>
<keyword evidence="2" id="KW-0813">Transport</keyword>
<feature type="transmembrane region" description="Helical" evidence="7">
    <location>
        <begin position="212"/>
        <end position="234"/>
    </location>
</feature>
<feature type="transmembrane region" description="Helical" evidence="7">
    <location>
        <begin position="254"/>
        <end position="282"/>
    </location>
</feature>
<dbReference type="InterPro" id="IPR036259">
    <property type="entry name" value="MFS_trans_sf"/>
</dbReference>
<evidence type="ECO:0000256" key="3">
    <source>
        <dbReference type="ARBA" id="ARBA00022692"/>
    </source>
</evidence>
<feature type="compositionally biased region" description="Polar residues" evidence="6">
    <location>
        <begin position="20"/>
        <end position="30"/>
    </location>
</feature>
<evidence type="ECO:0000256" key="6">
    <source>
        <dbReference type="SAM" id="MobiDB-lite"/>
    </source>
</evidence>
<feature type="transmembrane region" description="Helical" evidence="7">
    <location>
        <begin position="370"/>
        <end position="388"/>
    </location>
</feature>
<keyword evidence="3 7" id="KW-0812">Transmembrane</keyword>
<protein>
    <recommendedName>
        <fullName evidence="8">Major facilitator superfamily (MFS) profile domain-containing protein</fullName>
    </recommendedName>
</protein>
<feature type="transmembrane region" description="Helical" evidence="7">
    <location>
        <begin position="460"/>
        <end position="480"/>
    </location>
</feature>
<evidence type="ECO:0000259" key="8">
    <source>
        <dbReference type="PROSITE" id="PS50850"/>
    </source>
</evidence>
<evidence type="ECO:0000256" key="5">
    <source>
        <dbReference type="ARBA" id="ARBA00023136"/>
    </source>
</evidence>
<reference evidence="9 10" key="1">
    <citation type="submission" date="2021-12" db="EMBL/GenBank/DDBJ databases">
        <title>High titer production of polyol ester of fatty acids by Rhodotorula paludigena BS15 towards product separation-free biomass refinery.</title>
        <authorList>
            <person name="Mano J."/>
            <person name="Ono H."/>
            <person name="Tanaka T."/>
            <person name="Naito K."/>
            <person name="Sushida H."/>
            <person name="Ike M."/>
            <person name="Tokuyasu K."/>
            <person name="Kitaoka M."/>
        </authorList>
    </citation>
    <scope>NUCLEOTIDE SEQUENCE [LARGE SCALE GENOMIC DNA]</scope>
    <source>
        <strain evidence="9 10">BS15</strain>
    </source>
</reference>
<feature type="compositionally biased region" description="Basic and acidic residues" evidence="6">
    <location>
        <begin position="1"/>
        <end position="16"/>
    </location>
</feature>
<dbReference type="AlphaFoldDB" id="A0AAV5GCX6"/>
<proteinExistence type="predicted"/>
<feature type="region of interest" description="Disordered" evidence="6">
    <location>
        <begin position="1"/>
        <end position="33"/>
    </location>
</feature>
<dbReference type="CDD" id="cd17323">
    <property type="entry name" value="MFS_Tpo1_MDR_like"/>
    <property type="match status" value="1"/>
</dbReference>
<keyword evidence="5 7" id="KW-0472">Membrane</keyword>
<feature type="transmembrane region" description="Helical" evidence="7">
    <location>
        <begin position="99"/>
        <end position="118"/>
    </location>
</feature>
<dbReference type="GO" id="GO:0022857">
    <property type="term" value="F:transmembrane transporter activity"/>
    <property type="evidence" value="ECO:0007669"/>
    <property type="project" value="InterPro"/>
</dbReference>
<comment type="caution">
    <text evidence="9">The sequence shown here is derived from an EMBL/GenBank/DDBJ whole genome shotgun (WGS) entry which is preliminary data.</text>
</comment>
<dbReference type="PROSITE" id="PS50850">
    <property type="entry name" value="MFS"/>
    <property type="match status" value="1"/>
</dbReference>
<feature type="transmembrane region" description="Helical" evidence="7">
    <location>
        <begin position="130"/>
        <end position="154"/>
    </location>
</feature>
<comment type="subcellular location">
    <subcellularLocation>
        <location evidence="1">Membrane</location>
        <topology evidence="1">Multi-pass membrane protein</topology>
    </subcellularLocation>
</comment>
<dbReference type="InterPro" id="IPR020846">
    <property type="entry name" value="MFS_dom"/>
</dbReference>
<feature type="domain" description="Major facilitator superfamily (MFS) profile" evidence="8">
    <location>
        <begin position="64"/>
        <end position="484"/>
    </location>
</feature>
<keyword evidence="4 7" id="KW-1133">Transmembrane helix</keyword>
<name>A0AAV5GCX6_9BASI</name>
<dbReference type="PANTHER" id="PTHR23502:SF51">
    <property type="entry name" value="QUINIDINE RESISTANCE PROTEIN 1-RELATED"/>
    <property type="match status" value="1"/>
</dbReference>
<dbReference type="InterPro" id="IPR011701">
    <property type="entry name" value="MFS"/>
</dbReference>
<evidence type="ECO:0000256" key="4">
    <source>
        <dbReference type="ARBA" id="ARBA00022989"/>
    </source>
</evidence>
<accession>A0AAV5GCX6</accession>
<dbReference type="PANTHER" id="PTHR23502">
    <property type="entry name" value="MAJOR FACILITATOR SUPERFAMILY"/>
    <property type="match status" value="1"/>
</dbReference>
<evidence type="ECO:0000313" key="9">
    <source>
        <dbReference type="EMBL" id="GJN87595.1"/>
    </source>
</evidence>
<dbReference type="EMBL" id="BQKY01000001">
    <property type="protein sequence ID" value="GJN87595.1"/>
    <property type="molecule type" value="Genomic_DNA"/>
</dbReference>
<evidence type="ECO:0000256" key="1">
    <source>
        <dbReference type="ARBA" id="ARBA00004141"/>
    </source>
</evidence>
<evidence type="ECO:0000256" key="7">
    <source>
        <dbReference type="SAM" id="Phobius"/>
    </source>
</evidence>
<dbReference type="Gene3D" id="1.20.1250.20">
    <property type="entry name" value="MFS general substrate transporter like domains"/>
    <property type="match status" value="1"/>
</dbReference>
<keyword evidence="10" id="KW-1185">Reference proteome</keyword>
<dbReference type="Gene3D" id="1.20.1720.10">
    <property type="entry name" value="Multidrug resistance protein D"/>
    <property type="match status" value="1"/>
</dbReference>